<reference evidence="1" key="1">
    <citation type="submission" date="2024-12" db="EMBL/GenBank/DDBJ databases">
        <authorList>
            <person name="Wu N."/>
        </authorList>
    </citation>
    <scope>NUCLEOTIDE SEQUENCE</scope>
    <source>
        <strain evidence="1">P15</strain>
    </source>
</reference>
<keyword evidence="2" id="KW-1185">Reference proteome</keyword>
<gene>
    <name evidence="1" type="ORF">ACI1P1_10775</name>
</gene>
<organism evidence="1 2">
    <name type="scientific">Paenibacillus mesotrionivorans</name>
    <dbReference type="NCBI Taxonomy" id="3160968"/>
    <lineage>
        <taxon>Bacteria</taxon>
        <taxon>Bacillati</taxon>
        <taxon>Bacillota</taxon>
        <taxon>Bacilli</taxon>
        <taxon>Bacillales</taxon>
        <taxon>Paenibacillaceae</taxon>
        <taxon>Paenibacillus</taxon>
    </lineage>
</organism>
<evidence type="ECO:0000313" key="2">
    <source>
        <dbReference type="Proteomes" id="UP001631969"/>
    </source>
</evidence>
<accession>A0ACC7NVM2</accession>
<protein>
    <submittedName>
        <fullName evidence="1">Sensor histidine kinase</fullName>
    </submittedName>
</protein>
<name>A0ACC7NVM2_9BACL</name>
<dbReference type="EMBL" id="JBJURJ010000006">
    <property type="protein sequence ID" value="MFM9328773.1"/>
    <property type="molecule type" value="Genomic_DNA"/>
</dbReference>
<sequence>MVIERRAWQWLDWVMLGVLTSGLAIGLLYVATIPQLTGFPERAGYMLALMVCYFAPLLFWHPGYTHLWALPFSVLVTSGLFSIFATFKYGEMTNLVTVALLLLGFHSRNCYILVVNIFLYVLGFPILLLWMAYPDGFDLATAITACLNSGILLGLGLGIHKIWYSHYSVKQLYEENLRVYRLVQEQNRVLEQYSSQVEKLTVAEERNRMSRELHDTVGHTFTTVIMGMDAVSYLLEVNPAVAREKLDVLRQVARNGLEEVRRNIHQMAPPEEEGSFAAQLEQMAKDFGVNTGTEIHLTTSGEGYELPRQAQLTMIRCLQEALTNSKRHGQASSIRIHADYAPSRYTLTISDDGIGSGDVQPGFGLSAMEDRLSALQGRLQVLPSAQKGITVVCSIPVLRSPGPDGL</sequence>
<keyword evidence="1" id="KW-0418">Kinase</keyword>
<dbReference type="Proteomes" id="UP001631969">
    <property type="component" value="Unassembled WGS sequence"/>
</dbReference>
<evidence type="ECO:0000313" key="1">
    <source>
        <dbReference type="EMBL" id="MFM9328773.1"/>
    </source>
</evidence>
<comment type="caution">
    <text evidence="1">The sequence shown here is derived from an EMBL/GenBank/DDBJ whole genome shotgun (WGS) entry which is preliminary data.</text>
</comment>
<keyword evidence="1" id="KW-0808">Transferase</keyword>
<proteinExistence type="predicted"/>